<organism evidence="1 2">
    <name type="scientific">Peronospora destructor</name>
    <dbReference type="NCBI Taxonomy" id="86335"/>
    <lineage>
        <taxon>Eukaryota</taxon>
        <taxon>Sar</taxon>
        <taxon>Stramenopiles</taxon>
        <taxon>Oomycota</taxon>
        <taxon>Peronosporomycetes</taxon>
        <taxon>Peronosporales</taxon>
        <taxon>Peronosporaceae</taxon>
        <taxon>Peronospora</taxon>
    </lineage>
</organism>
<evidence type="ECO:0000313" key="2">
    <source>
        <dbReference type="Proteomes" id="UP001162029"/>
    </source>
</evidence>
<keyword evidence="2" id="KW-1185">Reference proteome</keyword>
<gene>
    <name evidence="1" type="ORF">PDE001_LOCUS9351</name>
</gene>
<accession>A0AAV0V6M6</accession>
<dbReference type="AlphaFoldDB" id="A0AAV0V6M6"/>
<evidence type="ECO:0000313" key="1">
    <source>
        <dbReference type="EMBL" id="CAI5744188.1"/>
    </source>
</evidence>
<dbReference type="EMBL" id="CANTFM010002050">
    <property type="protein sequence ID" value="CAI5744188.1"/>
    <property type="molecule type" value="Genomic_DNA"/>
</dbReference>
<protein>
    <submittedName>
        <fullName evidence="1">Uncharacterized protein</fullName>
    </submittedName>
</protein>
<reference evidence="1" key="1">
    <citation type="submission" date="2022-12" db="EMBL/GenBank/DDBJ databases">
        <authorList>
            <person name="Webb A."/>
        </authorList>
    </citation>
    <scope>NUCLEOTIDE SEQUENCE</scope>
    <source>
        <strain evidence="1">Pd1</strain>
    </source>
</reference>
<comment type="caution">
    <text evidence="1">The sequence shown here is derived from an EMBL/GenBank/DDBJ whole genome shotgun (WGS) entry which is preliminary data.</text>
</comment>
<proteinExistence type="predicted"/>
<name>A0AAV0V6M6_9STRA</name>
<dbReference type="Proteomes" id="UP001162029">
    <property type="component" value="Unassembled WGS sequence"/>
</dbReference>
<sequence>MVLALVWTATKQATRHILHLPTCLITRSFAIQTRYNDDDDDNVNNDNFHHEWEEPAAMMEDKLWPSTTGSSELFLDLLNLPSEPPSGEKLDKILKEAFTRMGHTGHIDDIKLPEMDVVIPADHPDQEALEIMKMSMMNNGRLKMDDKNQLLTSIIDELNHLRHDKTTLFKGLEKDEEEMSNKSNN</sequence>